<proteinExistence type="predicted"/>
<reference evidence="2" key="1">
    <citation type="submission" date="2020-11" db="EMBL/GenBank/DDBJ databases">
        <authorList>
            <person name="Whitehead M."/>
        </authorList>
    </citation>
    <scope>NUCLEOTIDE SEQUENCE</scope>
    <source>
        <strain evidence="2">EGII</strain>
    </source>
</reference>
<name>A0A811U5Z8_CERCA</name>
<comment type="caution">
    <text evidence="2">The sequence shown here is derived from an EMBL/GenBank/DDBJ whole genome shotgun (WGS) entry which is preliminary data.</text>
</comment>
<keyword evidence="3" id="KW-1185">Reference proteome</keyword>
<evidence type="ECO:0000313" key="3">
    <source>
        <dbReference type="Proteomes" id="UP000606786"/>
    </source>
</evidence>
<evidence type="ECO:0000256" key="1">
    <source>
        <dbReference type="SAM" id="MobiDB-lite"/>
    </source>
</evidence>
<feature type="region of interest" description="Disordered" evidence="1">
    <location>
        <begin position="82"/>
        <end position="102"/>
    </location>
</feature>
<gene>
    <name evidence="2" type="ORF">CCAP1982_LOCUS1530</name>
</gene>
<dbReference type="EMBL" id="CAJHJT010000001">
    <property type="protein sequence ID" value="CAD6992685.1"/>
    <property type="molecule type" value="Genomic_DNA"/>
</dbReference>
<protein>
    <submittedName>
        <fullName evidence="2">(Mediterranean fruit fly) hypothetical protein</fullName>
    </submittedName>
</protein>
<accession>A0A811U5Z8</accession>
<sequence length="102" mass="11160">MHENHVSACGHVHVLGVLTVVSRLDCLELCLGENEFTCRHQLSVADFQAAILDNQLTNLTPRLQSVAPTHHFKFSLCHATDNKQPSCSTSSGLTPSLTHVLE</sequence>
<evidence type="ECO:0000313" key="2">
    <source>
        <dbReference type="EMBL" id="CAD6992685.1"/>
    </source>
</evidence>
<organism evidence="2 3">
    <name type="scientific">Ceratitis capitata</name>
    <name type="common">Mediterranean fruit fly</name>
    <name type="synonym">Tephritis capitata</name>
    <dbReference type="NCBI Taxonomy" id="7213"/>
    <lineage>
        <taxon>Eukaryota</taxon>
        <taxon>Metazoa</taxon>
        <taxon>Ecdysozoa</taxon>
        <taxon>Arthropoda</taxon>
        <taxon>Hexapoda</taxon>
        <taxon>Insecta</taxon>
        <taxon>Pterygota</taxon>
        <taxon>Neoptera</taxon>
        <taxon>Endopterygota</taxon>
        <taxon>Diptera</taxon>
        <taxon>Brachycera</taxon>
        <taxon>Muscomorpha</taxon>
        <taxon>Tephritoidea</taxon>
        <taxon>Tephritidae</taxon>
        <taxon>Ceratitis</taxon>
        <taxon>Ceratitis</taxon>
    </lineage>
</organism>
<dbReference type="AlphaFoldDB" id="A0A811U5Z8"/>
<dbReference type="Proteomes" id="UP000606786">
    <property type="component" value="Unassembled WGS sequence"/>
</dbReference>